<keyword evidence="3 7" id="KW-0418">Kinase</keyword>
<dbReference type="Proteomes" id="UP000239494">
    <property type="component" value="Unassembled WGS sequence"/>
</dbReference>
<protein>
    <submittedName>
        <fullName evidence="7">Serine/threonine protein kinase</fullName>
    </submittedName>
</protein>
<dbReference type="PROSITE" id="PS00107">
    <property type="entry name" value="PROTEIN_KINASE_ATP"/>
    <property type="match status" value="1"/>
</dbReference>
<keyword evidence="7" id="KW-0723">Serine/threonine-protein kinase</keyword>
<keyword evidence="1" id="KW-0808">Transferase</keyword>
<name>A0A2T0SLM8_9PSEU</name>
<dbReference type="GO" id="GO:0005524">
    <property type="term" value="F:ATP binding"/>
    <property type="evidence" value="ECO:0007669"/>
    <property type="project" value="UniProtKB-UniRule"/>
</dbReference>
<evidence type="ECO:0000256" key="3">
    <source>
        <dbReference type="ARBA" id="ARBA00022777"/>
    </source>
</evidence>
<dbReference type="GO" id="GO:0004674">
    <property type="term" value="F:protein serine/threonine kinase activity"/>
    <property type="evidence" value="ECO:0007669"/>
    <property type="project" value="UniProtKB-KW"/>
</dbReference>
<dbReference type="AlphaFoldDB" id="A0A2T0SLM8"/>
<evidence type="ECO:0000259" key="6">
    <source>
        <dbReference type="PROSITE" id="PS50011"/>
    </source>
</evidence>
<dbReference type="PROSITE" id="PS00108">
    <property type="entry name" value="PROTEIN_KINASE_ST"/>
    <property type="match status" value="1"/>
</dbReference>
<keyword evidence="8" id="KW-1185">Reference proteome</keyword>
<dbReference type="Gene3D" id="3.30.200.20">
    <property type="entry name" value="Phosphorylase Kinase, domain 1"/>
    <property type="match status" value="1"/>
</dbReference>
<reference evidence="7 8" key="1">
    <citation type="submission" date="2018-03" db="EMBL/GenBank/DDBJ databases">
        <title>Genomic Encyclopedia of Archaeal and Bacterial Type Strains, Phase II (KMG-II): from individual species to whole genera.</title>
        <authorList>
            <person name="Goeker M."/>
        </authorList>
    </citation>
    <scope>NUCLEOTIDE SEQUENCE [LARGE SCALE GENOMIC DNA]</scope>
    <source>
        <strain evidence="7 8">DSM 44720</strain>
    </source>
</reference>
<dbReference type="EMBL" id="PVTF01000017">
    <property type="protein sequence ID" value="PRY34321.1"/>
    <property type="molecule type" value="Genomic_DNA"/>
</dbReference>
<evidence type="ECO:0000313" key="7">
    <source>
        <dbReference type="EMBL" id="PRY34321.1"/>
    </source>
</evidence>
<sequence length="532" mass="55756">MALTALHPADPRRIGGYRLVGRLGAGGMGVVYLAHAADGSLVAVKRLHDELADDPAFRTRFRQEAVTLTRVRGAYTATVLAVHTDETPQFLVLDYVPGPTLTEHVTRSGPLPAGSVRGFAAGLAAALSAVHRADVVHRDLKPANVLLSDAGPKVIDFGIARISDATHLTRTGAHIGSPGFMAPEQLTGEAGAPADVFAWALTVAFAATGRAPFGAGAPETIFYRVLHTEPDIAGVPDDLLPLLSEALSKVPAERPTAARLVAALTGEQGTAEHPDKVVADLLSHTWIQTQVGPEPPKPLPAKRSRRRLLPIAAICSVILLAAGAVYGSTHSDQLVAGRPTHEVVAPIPANIASGQPSSAPTTTRPADPATQVLTYQPWTPQGLSPRITATATTSGSCWISASKSMRPEAFRCTAGSTIHDPCFSSPFQSTSVACPVLTPDDVVVINLTAPLPYSTGSTTGGLQAWLMVLSNGQKCSAAGGATTTLEGMRLNYHCTNGFIYGDLDDGKPTWTARFQANDNPILETTTIATVYR</sequence>
<accession>A0A2T0SLM8</accession>
<feature type="domain" description="Protein kinase" evidence="6">
    <location>
        <begin position="17"/>
        <end position="287"/>
    </location>
</feature>
<dbReference type="RefSeq" id="WP_106195151.1">
    <property type="nucleotide sequence ID" value="NZ_PVTF01000017.1"/>
</dbReference>
<dbReference type="InterPro" id="IPR011009">
    <property type="entry name" value="Kinase-like_dom_sf"/>
</dbReference>
<dbReference type="InterPro" id="IPR017441">
    <property type="entry name" value="Protein_kinase_ATP_BS"/>
</dbReference>
<dbReference type="SUPFAM" id="SSF56112">
    <property type="entry name" value="Protein kinase-like (PK-like)"/>
    <property type="match status" value="1"/>
</dbReference>
<dbReference type="SMART" id="SM00220">
    <property type="entry name" value="S_TKc"/>
    <property type="match status" value="1"/>
</dbReference>
<evidence type="ECO:0000256" key="2">
    <source>
        <dbReference type="ARBA" id="ARBA00022741"/>
    </source>
</evidence>
<evidence type="ECO:0000256" key="4">
    <source>
        <dbReference type="ARBA" id="ARBA00022840"/>
    </source>
</evidence>
<organism evidence="7 8">
    <name type="scientific">Umezawaea tangerina</name>
    <dbReference type="NCBI Taxonomy" id="84725"/>
    <lineage>
        <taxon>Bacteria</taxon>
        <taxon>Bacillati</taxon>
        <taxon>Actinomycetota</taxon>
        <taxon>Actinomycetes</taxon>
        <taxon>Pseudonocardiales</taxon>
        <taxon>Pseudonocardiaceae</taxon>
        <taxon>Umezawaea</taxon>
    </lineage>
</organism>
<gene>
    <name evidence="7" type="ORF">CLV43_11795</name>
</gene>
<keyword evidence="4 5" id="KW-0067">ATP-binding</keyword>
<dbReference type="OrthoDB" id="9762169at2"/>
<evidence type="ECO:0000313" key="8">
    <source>
        <dbReference type="Proteomes" id="UP000239494"/>
    </source>
</evidence>
<dbReference type="PANTHER" id="PTHR43289">
    <property type="entry name" value="MITOGEN-ACTIVATED PROTEIN KINASE KINASE KINASE 20-RELATED"/>
    <property type="match status" value="1"/>
</dbReference>
<keyword evidence="2 5" id="KW-0547">Nucleotide-binding</keyword>
<dbReference type="CDD" id="cd14014">
    <property type="entry name" value="STKc_PknB_like"/>
    <property type="match status" value="1"/>
</dbReference>
<dbReference type="PROSITE" id="PS50011">
    <property type="entry name" value="PROTEIN_KINASE_DOM"/>
    <property type="match status" value="1"/>
</dbReference>
<dbReference type="Gene3D" id="1.10.510.10">
    <property type="entry name" value="Transferase(Phosphotransferase) domain 1"/>
    <property type="match status" value="1"/>
</dbReference>
<dbReference type="InterPro" id="IPR000719">
    <property type="entry name" value="Prot_kinase_dom"/>
</dbReference>
<dbReference type="Pfam" id="PF00069">
    <property type="entry name" value="Pkinase"/>
    <property type="match status" value="1"/>
</dbReference>
<dbReference type="PANTHER" id="PTHR43289:SF34">
    <property type="entry name" value="SERINE_THREONINE-PROTEIN KINASE YBDM-RELATED"/>
    <property type="match status" value="1"/>
</dbReference>
<proteinExistence type="predicted"/>
<dbReference type="InterPro" id="IPR008271">
    <property type="entry name" value="Ser/Thr_kinase_AS"/>
</dbReference>
<comment type="caution">
    <text evidence="7">The sequence shown here is derived from an EMBL/GenBank/DDBJ whole genome shotgun (WGS) entry which is preliminary data.</text>
</comment>
<evidence type="ECO:0000256" key="1">
    <source>
        <dbReference type="ARBA" id="ARBA00022679"/>
    </source>
</evidence>
<evidence type="ECO:0000256" key="5">
    <source>
        <dbReference type="PROSITE-ProRule" id="PRU10141"/>
    </source>
</evidence>
<feature type="binding site" evidence="5">
    <location>
        <position position="45"/>
    </location>
    <ligand>
        <name>ATP</name>
        <dbReference type="ChEBI" id="CHEBI:30616"/>
    </ligand>
</feature>